<accession>A0A8R1Y7K6</accession>
<evidence type="ECO:0000313" key="1">
    <source>
        <dbReference type="EnsemblMetazoa" id="PPA04833.1"/>
    </source>
</evidence>
<dbReference type="EnsemblMetazoa" id="PPA04833.1">
    <property type="protein sequence ID" value="PPA04833.1"/>
    <property type="gene ID" value="WBGene00094387"/>
</dbReference>
<dbReference type="InterPro" id="IPR036179">
    <property type="entry name" value="Ig-like_dom_sf"/>
</dbReference>
<dbReference type="PROSITE" id="PS50835">
    <property type="entry name" value="IG_LIKE"/>
    <property type="match status" value="1"/>
</dbReference>
<dbReference type="InterPro" id="IPR013783">
    <property type="entry name" value="Ig-like_fold"/>
</dbReference>
<dbReference type="AlphaFoldDB" id="A0A2A6BSE3"/>
<dbReference type="InterPro" id="IPR007110">
    <property type="entry name" value="Ig-like_dom"/>
</dbReference>
<proteinExistence type="predicted"/>
<reference evidence="2" key="1">
    <citation type="journal article" date="2008" name="Nat. Genet.">
        <title>The Pristionchus pacificus genome provides a unique perspective on nematode lifestyle and parasitism.</title>
        <authorList>
            <person name="Dieterich C."/>
            <person name="Clifton S.W."/>
            <person name="Schuster L.N."/>
            <person name="Chinwalla A."/>
            <person name="Delehaunty K."/>
            <person name="Dinkelacker I."/>
            <person name="Fulton L."/>
            <person name="Fulton R."/>
            <person name="Godfrey J."/>
            <person name="Minx P."/>
            <person name="Mitreva M."/>
            <person name="Roeseler W."/>
            <person name="Tian H."/>
            <person name="Witte H."/>
            <person name="Yang S.P."/>
            <person name="Wilson R.K."/>
            <person name="Sommer R.J."/>
        </authorList>
    </citation>
    <scope>NUCLEOTIDE SEQUENCE [LARGE SCALE GENOMIC DNA]</scope>
    <source>
        <strain evidence="2">PS312</strain>
    </source>
</reference>
<sequence length="250" mass="27800">MSSLRVVVALLLLFALLAQCAIENNSNRTRKTTTTPRPKTKRVKDKIASTKRTLMSFVGKKRMVFRSTARDAPLDRIIYGTMLQLRCHHASEVEQVEWAQDGVPIRPTFANWRMDVTDKGVLEIWPLVYNDSGRWECSVGGAYSGALEVEVLSITDAYKIGVIGYFTTSLFFLPVLAIGIACLSARHLDPPPPAYDPIADLLTKQVDGAQFRERLEDEHGDAVMRAGKVKEAKSPRVAQRTIRAMLNGGP</sequence>
<accession>A0A2A6BSE3</accession>
<reference evidence="1" key="2">
    <citation type="submission" date="2022-06" db="UniProtKB">
        <authorList>
            <consortium name="EnsemblMetazoa"/>
        </authorList>
    </citation>
    <scope>IDENTIFICATION</scope>
    <source>
        <strain evidence="1">PS312</strain>
    </source>
</reference>
<keyword evidence="2" id="KW-1185">Reference proteome</keyword>
<gene>
    <name evidence="1" type="primary">WBGene00094387</name>
</gene>
<protein>
    <submittedName>
        <fullName evidence="1">Oig-7</fullName>
    </submittedName>
</protein>
<dbReference type="SUPFAM" id="SSF48726">
    <property type="entry name" value="Immunoglobulin"/>
    <property type="match status" value="1"/>
</dbReference>
<dbReference type="Proteomes" id="UP000005239">
    <property type="component" value="Unassembled WGS sequence"/>
</dbReference>
<organism evidence="1 2">
    <name type="scientific">Pristionchus pacificus</name>
    <name type="common">Parasitic nematode worm</name>
    <dbReference type="NCBI Taxonomy" id="54126"/>
    <lineage>
        <taxon>Eukaryota</taxon>
        <taxon>Metazoa</taxon>
        <taxon>Ecdysozoa</taxon>
        <taxon>Nematoda</taxon>
        <taxon>Chromadorea</taxon>
        <taxon>Rhabditida</taxon>
        <taxon>Rhabditina</taxon>
        <taxon>Diplogasteromorpha</taxon>
        <taxon>Diplogasteroidea</taxon>
        <taxon>Neodiplogasteridae</taxon>
        <taxon>Pristionchus</taxon>
    </lineage>
</organism>
<dbReference type="Gene3D" id="2.60.40.10">
    <property type="entry name" value="Immunoglobulins"/>
    <property type="match status" value="1"/>
</dbReference>
<evidence type="ECO:0000313" key="2">
    <source>
        <dbReference type="Proteomes" id="UP000005239"/>
    </source>
</evidence>
<dbReference type="OrthoDB" id="5858502at2759"/>
<name>A0A2A6BSE3_PRIPA</name>